<feature type="transmembrane region" description="Helical" evidence="8">
    <location>
        <begin position="311"/>
        <end position="328"/>
    </location>
</feature>
<dbReference type="GO" id="GO:0042371">
    <property type="term" value="P:vitamin K biosynthetic process"/>
    <property type="evidence" value="ECO:0007669"/>
    <property type="project" value="TreeGrafter"/>
</dbReference>
<evidence type="ECO:0000256" key="2">
    <source>
        <dbReference type="ARBA" id="ARBA00004863"/>
    </source>
</evidence>
<feature type="transmembrane region" description="Helical" evidence="8">
    <location>
        <begin position="33"/>
        <end position="53"/>
    </location>
</feature>
<feature type="transmembrane region" description="Helical" evidence="8">
    <location>
        <begin position="59"/>
        <end position="77"/>
    </location>
</feature>
<keyword evidence="10" id="KW-1185">Reference proteome</keyword>
<dbReference type="EMBL" id="SKBU01000025">
    <property type="protein sequence ID" value="TCJ15486.1"/>
    <property type="molecule type" value="Genomic_DNA"/>
</dbReference>
<dbReference type="InterPro" id="IPR000537">
    <property type="entry name" value="UbiA_prenyltransferase"/>
</dbReference>
<dbReference type="InterPro" id="IPR044878">
    <property type="entry name" value="UbiA_sf"/>
</dbReference>
<evidence type="ECO:0000256" key="5">
    <source>
        <dbReference type="ARBA" id="ARBA00022692"/>
    </source>
</evidence>
<evidence type="ECO:0000313" key="9">
    <source>
        <dbReference type="EMBL" id="TCJ15486.1"/>
    </source>
</evidence>
<name>A0A4R1BEB4_9ACTN</name>
<keyword evidence="4 9" id="KW-0808">Transferase</keyword>
<comment type="subcellular location">
    <subcellularLocation>
        <location evidence="1">Membrane</location>
        <topology evidence="1">Multi-pass membrane protein</topology>
    </subcellularLocation>
</comment>
<feature type="transmembrane region" description="Helical" evidence="8">
    <location>
        <begin position="112"/>
        <end position="132"/>
    </location>
</feature>
<keyword evidence="7 8" id="KW-0472">Membrane</keyword>
<comment type="pathway">
    <text evidence="2">Quinol/quinone metabolism; menaquinone biosynthesis.</text>
</comment>
<organism evidence="9 10">
    <name type="scientific">Rubrobacter taiwanensis</name>
    <dbReference type="NCBI Taxonomy" id="185139"/>
    <lineage>
        <taxon>Bacteria</taxon>
        <taxon>Bacillati</taxon>
        <taxon>Actinomycetota</taxon>
        <taxon>Rubrobacteria</taxon>
        <taxon>Rubrobacterales</taxon>
        <taxon>Rubrobacteraceae</taxon>
        <taxon>Rubrobacter</taxon>
    </lineage>
</organism>
<proteinExistence type="predicted"/>
<dbReference type="Gene3D" id="1.10.357.140">
    <property type="entry name" value="UbiA prenyltransferase"/>
    <property type="match status" value="1"/>
</dbReference>
<gene>
    <name evidence="9" type="ORF">E0L93_12770</name>
</gene>
<feature type="transmembrane region" description="Helical" evidence="8">
    <location>
        <begin position="165"/>
        <end position="182"/>
    </location>
</feature>
<comment type="caution">
    <text evidence="9">The sequence shown here is derived from an EMBL/GenBank/DDBJ whole genome shotgun (WGS) entry which is preliminary data.</text>
</comment>
<dbReference type="PANTHER" id="PTHR13929">
    <property type="entry name" value="1,4-DIHYDROXY-2-NAPHTHOATE OCTAPRENYLTRANSFERASE"/>
    <property type="match status" value="1"/>
</dbReference>
<dbReference type="GO" id="GO:0004659">
    <property type="term" value="F:prenyltransferase activity"/>
    <property type="evidence" value="ECO:0007669"/>
    <property type="project" value="InterPro"/>
</dbReference>
<dbReference type="GO" id="GO:0009234">
    <property type="term" value="P:menaquinone biosynthetic process"/>
    <property type="evidence" value="ECO:0007669"/>
    <property type="project" value="UniProtKB-UniPathway"/>
</dbReference>
<dbReference type="Gene3D" id="1.20.120.1780">
    <property type="entry name" value="UbiA prenyltransferase"/>
    <property type="match status" value="1"/>
</dbReference>
<protein>
    <submittedName>
        <fullName evidence="9">Prenyltransferase</fullName>
    </submittedName>
</protein>
<dbReference type="UniPathway" id="UPA00079"/>
<evidence type="ECO:0000256" key="1">
    <source>
        <dbReference type="ARBA" id="ARBA00004141"/>
    </source>
</evidence>
<evidence type="ECO:0000313" key="10">
    <source>
        <dbReference type="Proteomes" id="UP000295244"/>
    </source>
</evidence>
<evidence type="ECO:0000256" key="7">
    <source>
        <dbReference type="ARBA" id="ARBA00023136"/>
    </source>
</evidence>
<evidence type="ECO:0000256" key="6">
    <source>
        <dbReference type="ARBA" id="ARBA00022989"/>
    </source>
</evidence>
<feature type="transmembrane region" description="Helical" evidence="8">
    <location>
        <begin position="247"/>
        <end position="271"/>
    </location>
</feature>
<keyword evidence="3" id="KW-0474">Menaquinone biosynthesis</keyword>
<evidence type="ECO:0000256" key="8">
    <source>
        <dbReference type="SAM" id="Phobius"/>
    </source>
</evidence>
<evidence type="ECO:0000256" key="3">
    <source>
        <dbReference type="ARBA" id="ARBA00022428"/>
    </source>
</evidence>
<dbReference type="PIRSF" id="PIRSF005355">
    <property type="entry name" value="UBIAD1"/>
    <property type="match status" value="1"/>
</dbReference>
<keyword evidence="6 8" id="KW-1133">Transmembrane helix</keyword>
<reference evidence="9 10" key="1">
    <citation type="submission" date="2019-03" db="EMBL/GenBank/DDBJ databases">
        <title>Whole genome sequence of a novel Rubrobacter taiwanensis strain, isolated from Yellowstone National Park.</title>
        <authorList>
            <person name="Freed S."/>
            <person name="Ramaley R.F."/>
            <person name="Kyndt J.A."/>
        </authorList>
    </citation>
    <scope>NUCLEOTIDE SEQUENCE [LARGE SCALE GENOMIC DNA]</scope>
    <source>
        <strain evidence="9 10">Yellowstone</strain>
    </source>
</reference>
<dbReference type="AlphaFoldDB" id="A0A4R1BEB4"/>
<dbReference type="InterPro" id="IPR026046">
    <property type="entry name" value="UBIAD1"/>
</dbReference>
<dbReference type="GO" id="GO:0016020">
    <property type="term" value="C:membrane"/>
    <property type="evidence" value="ECO:0007669"/>
    <property type="project" value="UniProtKB-SubCell"/>
</dbReference>
<sequence length="329" mass="36501">MWAQALRTIPRVSKAEWDRLDVISRWLIASRSAVLVMTFISAAIAGILAFAAGLFDLRLWLLVTLGLVMAHATNNLLNDVTDSLRGVDRGNYFRSRYGPQPIEHGLLTMREMLVYAAITGLAALAAGIYLVWATGWPTLLLLALGAFFVLFYTFPLEYVGLGEPAVLVVWGPLMVGGGYYVIAGAWSWNVVLASLPYALGVTTVIFGKHIDKIPADREKGIYTLPVLLGERLSRGAAISMMALQYAFVLYLVLTGFFTPVMLLVLLALPMFRDVLKVYLKPRPEEVPQDPRLAALWPLWFVNFAFVHNRRFGVLFLCGLILEALLRGVL</sequence>
<dbReference type="Proteomes" id="UP000295244">
    <property type="component" value="Unassembled WGS sequence"/>
</dbReference>
<feature type="transmembrane region" description="Helical" evidence="8">
    <location>
        <begin position="138"/>
        <end position="158"/>
    </location>
</feature>
<dbReference type="PANTHER" id="PTHR13929:SF0">
    <property type="entry name" value="UBIA PRENYLTRANSFERASE DOMAIN-CONTAINING PROTEIN 1"/>
    <property type="match status" value="1"/>
</dbReference>
<dbReference type="OrthoDB" id="3344514at2"/>
<keyword evidence="5 8" id="KW-0812">Transmembrane</keyword>
<dbReference type="CDD" id="cd13962">
    <property type="entry name" value="PT_UbiA_UBIAD1"/>
    <property type="match status" value="1"/>
</dbReference>
<evidence type="ECO:0000256" key="4">
    <source>
        <dbReference type="ARBA" id="ARBA00022679"/>
    </source>
</evidence>
<dbReference type="Pfam" id="PF01040">
    <property type="entry name" value="UbiA"/>
    <property type="match status" value="1"/>
</dbReference>
<accession>A0A4R1BEB4</accession>